<reference evidence="1" key="1">
    <citation type="submission" date="2020-06" db="EMBL/GenBank/DDBJ databases">
        <title>Unique genomic features of the anaerobic methanotrophic archaea.</title>
        <authorList>
            <person name="Chadwick G.L."/>
            <person name="Skennerton C.T."/>
            <person name="Laso-Perez R."/>
            <person name="Leu A.O."/>
            <person name="Speth D.R."/>
            <person name="Yu H."/>
            <person name="Morgan-Lang C."/>
            <person name="Hatzenpichler R."/>
            <person name="Goudeau D."/>
            <person name="Malmstrom R."/>
            <person name="Brazelton W.J."/>
            <person name="Woyke T."/>
            <person name="Hallam S.J."/>
            <person name="Tyson G.W."/>
            <person name="Wegener G."/>
            <person name="Boetius A."/>
            <person name="Orphan V."/>
        </authorList>
    </citation>
    <scope>NUCLEOTIDE SEQUENCE</scope>
</reference>
<sequence length="61" mass="6686">MLPETPGSDLVRANDGIEGRGFGKKRMSICTISNRGSKFVLTRNGADLPNWCFIVCKEANL</sequence>
<gene>
    <name evidence="1" type="ORF">MNILOELO_00009</name>
</gene>
<evidence type="ECO:0000313" key="1">
    <source>
        <dbReference type="EMBL" id="QNO48707.1"/>
    </source>
</evidence>
<accession>A0A7G9YL23</accession>
<protein>
    <submittedName>
        <fullName evidence="1">Uncharacterized protein</fullName>
    </submittedName>
</protein>
<name>A0A7G9YL23_9EURY</name>
<dbReference type="AlphaFoldDB" id="A0A7G9YL23"/>
<dbReference type="EMBL" id="MT631359">
    <property type="protein sequence ID" value="QNO48707.1"/>
    <property type="molecule type" value="Genomic_DNA"/>
</dbReference>
<organism evidence="1">
    <name type="scientific">Candidatus Methanogaster sp. ANME-2c ERB4</name>
    <dbReference type="NCBI Taxonomy" id="2759911"/>
    <lineage>
        <taxon>Archaea</taxon>
        <taxon>Methanobacteriati</taxon>
        <taxon>Methanobacteriota</taxon>
        <taxon>Stenosarchaea group</taxon>
        <taxon>Methanomicrobia</taxon>
        <taxon>Methanosarcinales</taxon>
        <taxon>ANME-2 cluster</taxon>
        <taxon>Candidatus Methanogasteraceae</taxon>
        <taxon>Candidatus Methanogaster</taxon>
    </lineage>
</organism>
<proteinExistence type="predicted"/>